<dbReference type="PROSITE" id="PS51257">
    <property type="entry name" value="PROKAR_LIPOPROTEIN"/>
    <property type="match status" value="1"/>
</dbReference>
<gene>
    <name evidence="1" type="ORF">SAMN05421756_103465</name>
</gene>
<reference evidence="2" key="1">
    <citation type="submission" date="2016-10" db="EMBL/GenBank/DDBJ databases">
        <authorList>
            <person name="Varghese N."/>
            <person name="Submissions S."/>
        </authorList>
    </citation>
    <scope>NUCLEOTIDE SEQUENCE [LARGE SCALE GENOMIC DNA]</scope>
    <source>
        <strain evidence="2">CGMCC 4.6856</strain>
    </source>
</reference>
<protein>
    <submittedName>
        <fullName evidence="1">Multiple sugar transport system substrate-binding protein</fullName>
    </submittedName>
</protein>
<dbReference type="Pfam" id="PF13416">
    <property type="entry name" value="SBP_bac_8"/>
    <property type="match status" value="1"/>
</dbReference>
<dbReference type="Gene3D" id="3.40.190.10">
    <property type="entry name" value="Periplasmic binding protein-like II"/>
    <property type="match status" value="2"/>
</dbReference>
<dbReference type="PROSITE" id="PS51318">
    <property type="entry name" value="TAT"/>
    <property type="match status" value="1"/>
</dbReference>
<name>A0A1H9G1I3_9ACTN</name>
<dbReference type="STRING" id="1036181.SAMN05421756_103465"/>
<accession>A0A1H9G1I3</accession>
<keyword evidence="1" id="KW-0813">Transport</keyword>
<keyword evidence="2" id="KW-1185">Reference proteome</keyword>
<dbReference type="Proteomes" id="UP000198504">
    <property type="component" value="Unassembled WGS sequence"/>
</dbReference>
<dbReference type="SUPFAM" id="SSF53850">
    <property type="entry name" value="Periplasmic binding protein-like II"/>
    <property type="match status" value="1"/>
</dbReference>
<dbReference type="AlphaFoldDB" id="A0A1H9G1I3"/>
<dbReference type="PANTHER" id="PTHR43649">
    <property type="entry name" value="ARABINOSE-BINDING PROTEIN-RELATED"/>
    <property type="match status" value="1"/>
</dbReference>
<dbReference type="InterPro" id="IPR006311">
    <property type="entry name" value="TAT_signal"/>
</dbReference>
<dbReference type="InterPro" id="IPR006059">
    <property type="entry name" value="SBP"/>
</dbReference>
<dbReference type="InterPro" id="IPR050490">
    <property type="entry name" value="Bact_solute-bd_prot1"/>
</dbReference>
<evidence type="ECO:0000313" key="2">
    <source>
        <dbReference type="Proteomes" id="UP000198504"/>
    </source>
</evidence>
<dbReference type="EMBL" id="FOFA01000003">
    <property type="protein sequence ID" value="SEQ44022.1"/>
    <property type="molecule type" value="Genomic_DNA"/>
</dbReference>
<evidence type="ECO:0000313" key="1">
    <source>
        <dbReference type="EMBL" id="SEQ44022.1"/>
    </source>
</evidence>
<proteinExistence type="predicted"/>
<dbReference type="PANTHER" id="PTHR43649:SF30">
    <property type="entry name" value="ABC TRANSPORTER SUBSTRATE-BINDING PROTEIN"/>
    <property type="match status" value="1"/>
</dbReference>
<keyword evidence="1" id="KW-0762">Sugar transport</keyword>
<organism evidence="1 2">
    <name type="scientific">Microlunatus flavus</name>
    <dbReference type="NCBI Taxonomy" id="1036181"/>
    <lineage>
        <taxon>Bacteria</taxon>
        <taxon>Bacillati</taxon>
        <taxon>Actinomycetota</taxon>
        <taxon>Actinomycetes</taxon>
        <taxon>Propionibacteriales</taxon>
        <taxon>Propionibacteriaceae</taxon>
        <taxon>Microlunatus</taxon>
    </lineage>
</organism>
<sequence length="436" mass="45569">MALSRRRFLLGAGGLAAVATSGGLVGCAPGSSQAGGGGAGSGALALAWWGNPTRNKNTQDEIDAYMKANAGVKITGQPGDFASYWDKLATQTAGGTAPDIIQMDMAYIAEYGGRDALLDLSGVDTSKFVEGTVDSGKINGKLVGINAGINSLVIMTNPEIFDKAGVKVPDDMTWTWDSAMEVAAEVAKKGSATFGLAGIVGSGAGLGTWLRQQGKELFVDTSLGFDASDVQAYLESMVKYQKLGAVGSVQDISAEGLGSSAKPLAQSAFVVGKAAMTVSNSNQLEAINAASGTEMELLRLPSLAGKATERKAWYKASMLWSASAKTKDPDAVVKWINWWSNTQDAQGIDKAERGIPCNTDMQAFVKPQLSKAQQQVAKYIEDIKPELGTTPIAPPPGGGKLDDVLFRYATDVLFGKSNPADAAKGFVDEMKSDLQT</sequence>